<dbReference type="InterPro" id="IPR038573">
    <property type="entry name" value="BrnT_sf"/>
</dbReference>
<dbReference type="AlphaFoldDB" id="A0A564ZJJ7"/>
<sequence>MGAIRFVWDERKNVINQRKHGVSFEEGQTVFADDNALFMHDPDHSEDEDRFLLLGLSAIARLLVVCHCYREESDTVRIISVWKATKSETSQYMRRRRI</sequence>
<dbReference type="InterPro" id="IPR007460">
    <property type="entry name" value="BrnT_toxin"/>
</dbReference>
<gene>
    <name evidence="1" type="ORF">MELA_01668</name>
</gene>
<evidence type="ECO:0008006" key="3">
    <source>
        <dbReference type="Google" id="ProtNLM"/>
    </source>
</evidence>
<reference evidence="1 2" key="1">
    <citation type="submission" date="2019-07" db="EMBL/GenBank/DDBJ databases">
        <authorList>
            <person name="Cremers G."/>
        </authorList>
    </citation>
    <scope>NUCLEOTIDE SEQUENCE [LARGE SCALE GENOMIC DNA]</scope>
</reference>
<organism evidence="1 2">
    <name type="scientific">Candidatus Methylomirabilis lanthanidiphila</name>
    <dbReference type="NCBI Taxonomy" id="2211376"/>
    <lineage>
        <taxon>Bacteria</taxon>
        <taxon>Candidatus Methylomirabilota</taxon>
        <taxon>Candidatus Methylomirabilia</taxon>
        <taxon>Candidatus Methylomirabilales</taxon>
        <taxon>Candidatus Methylomirabilaceae</taxon>
        <taxon>Candidatus Methylomirabilis</taxon>
    </lineage>
</organism>
<evidence type="ECO:0000313" key="2">
    <source>
        <dbReference type="Proteomes" id="UP000334340"/>
    </source>
</evidence>
<keyword evidence="2" id="KW-1185">Reference proteome</keyword>
<dbReference type="Gene3D" id="3.10.450.530">
    <property type="entry name" value="Ribonuclease toxin, BrnT, of type II toxin-antitoxin system"/>
    <property type="match status" value="1"/>
</dbReference>
<dbReference type="Pfam" id="PF04365">
    <property type="entry name" value="BrnT_toxin"/>
    <property type="match status" value="1"/>
</dbReference>
<evidence type="ECO:0000313" key="1">
    <source>
        <dbReference type="EMBL" id="VUZ85286.1"/>
    </source>
</evidence>
<proteinExistence type="predicted"/>
<protein>
    <recommendedName>
        <fullName evidence="3">BrnT family toxin</fullName>
    </recommendedName>
</protein>
<dbReference type="EMBL" id="CABIKM010000025">
    <property type="protein sequence ID" value="VUZ85286.1"/>
    <property type="molecule type" value="Genomic_DNA"/>
</dbReference>
<dbReference type="Proteomes" id="UP000334340">
    <property type="component" value="Unassembled WGS sequence"/>
</dbReference>
<name>A0A564ZJJ7_9BACT</name>
<accession>A0A564ZJJ7</accession>